<sequence>MLRQALLLTCLLCVYAQALASSDDKFIKKYAMMKIYESCFGPEVVKQIREEMKEAYAKCSLPPSFEEAPNPPQMPSVLLGKLPPGFSMDPGTQTITKPTDGDYSQLRKRPA</sequence>
<evidence type="ECO:0000256" key="2">
    <source>
        <dbReference type="SAM" id="SignalP"/>
    </source>
</evidence>
<proteinExistence type="predicted"/>
<evidence type="ECO:0000256" key="1">
    <source>
        <dbReference type="SAM" id="MobiDB-lite"/>
    </source>
</evidence>
<name>A0ABN8IX37_9NEOP</name>
<evidence type="ECO:0000313" key="4">
    <source>
        <dbReference type="Proteomes" id="UP000837857"/>
    </source>
</evidence>
<reference evidence="3" key="1">
    <citation type="submission" date="2022-03" db="EMBL/GenBank/DDBJ databases">
        <authorList>
            <person name="Martin H S."/>
        </authorList>
    </citation>
    <scope>NUCLEOTIDE SEQUENCE</scope>
</reference>
<keyword evidence="2" id="KW-0732">Signal</keyword>
<gene>
    <name evidence="3" type="ORF">IPOD504_LOCUS14665</name>
</gene>
<organism evidence="3 4">
    <name type="scientific">Iphiclides podalirius</name>
    <name type="common">scarce swallowtail</name>
    <dbReference type="NCBI Taxonomy" id="110791"/>
    <lineage>
        <taxon>Eukaryota</taxon>
        <taxon>Metazoa</taxon>
        <taxon>Ecdysozoa</taxon>
        <taxon>Arthropoda</taxon>
        <taxon>Hexapoda</taxon>
        <taxon>Insecta</taxon>
        <taxon>Pterygota</taxon>
        <taxon>Neoptera</taxon>
        <taxon>Endopterygota</taxon>
        <taxon>Lepidoptera</taxon>
        <taxon>Glossata</taxon>
        <taxon>Ditrysia</taxon>
        <taxon>Papilionoidea</taxon>
        <taxon>Papilionidae</taxon>
        <taxon>Papilioninae</taxon>
        <taxon>Iphiclides</taxon>
    </lineage>
</organism>
<dbReference type="EMBL" id="OW152817">
    <property type="protein sequence ID" value="CAH2068986.1"/>
    <property type="molecule type" value="Genomic_DNA"/>
</dbReference>
<feature type="signal peptide" evidence="2">
    <location>
        <begin position="1"/>
        <end position="20"/>
    </location>
</feature>
<evidence type="ECO:0000313" key="3">
    <source>
        <dbReference type="EMBL" id="CAH2068986.1"/>
    </source>
</evidence>
<dbReference type="Proteomes" id="UP000837857">
    <property type="component" value="Chromosome 5"/>
</dbReference>
<keyword evidence="4" id="KW-1185">Reference proteome</keyword>
<accession>A0ABN8IX37</accession>
<feature type="non-terminal residue" evidence="3">
    <location>
        <position position="1"/>
    </location>
</feature>
<feature type="region of interest" description="Disordered" evidence="1">
    <location>
        <begin position="89"/>
        <end position="111"/>
    </location>
</feature>
<feature type="chain" id="PRO_5046221017" evidence="2">
    <location>
        <begin position="21"/>
        <end position="111"/>
    </location>
</feature>
<protein>
    <submittedName>
        <fullName evidence="3">Uncharacterized protein</fullName>
    </submittedName>
</protein>